<evidence type="ECO:0000313" key="3">
    <source>
        <dbReference type="Proteomes" id="UP001181693"/>
    </source>
</evidence>
<accession>A0AAV3ANU2</accession>
<evidence type="ECO:0000256" key="1">
    <source>
        <dbReference type="SAM" id="MobiDB-lite"/>
    </source>
</evidence>
<dbReference type="EMBL" id="DYDO01000004">
    <property type="protein sequence ID" value="DBA25667.1"/>
    <property type="molecule type" value="Genomic_DNA"/>
</dbReference>
<sequence>MDTNPLYCIQYSYFIFNAIQMDFEFPASPRWQHTHAPTSPRTPPVTYRMQKPAGGRGKKQISFFYPGSHSGLLLGRLMFIRNI</sequence>
<comment type="caution">
    <text evidence="2">The sequence shown here is derived from an EMBL/GenBank/DDBJ whole genome shotgun (WGS) entry which is preliminary data.</text>
</comment>
<name>A0AAV3ANU2_PYXAD</name>
<dbReference type="Proteomes" id="UP001181693">
    <property type="component" value="Unassembled WGS sequence"/>
</dbReference>
<protein>
    <submittedName>
        <fullName evidence="2">Uncharacterized protein</fullName>
    </submittedName>
</protein>
<reference evidence="2" key="1">
    <citation type="thesis" date="2020" institute="ProQuest LLC" country="789 East Eisenhower Parkway, Ann Arbor, MI, USA">
        <title>Comparative Genomics and Chromosome Evolution.</title>
        <authorList>
            <person name="Mudd A.B."/>
        </authorList>
    </citation>
    <scope>NUCLEOTIDE SEQUENCE</scope>
    <source>
        <strain evidence="2">1538</strain>
        <tissue evidence="2">Blood</tissue>
    </source>
</reference>
<organism evidence="2 3">
    <name type="scientific">Pyxicephalus adspersus</name>
    <name type="common">African bullfrog</name>
    <dbReference type="NCBI Taxonomy" id="30357"/>
    <lineage>
        <taxon>Eukaryota</taxon>
        <taxon>Metazoa</taxon>
        <taxon>Chordata</taxon>
        <taxon>Craniata</taxon>
        <taxon>Vertebrata</taxon>
        <taxon>Euteleostomi</taxon>
        <taxon>Amphibia</taxon>
        <taxon>Batrachia</taxon>
        <taxon>Anura</taxon>
        <taxon>Neobatrachia</taxon>
        <taxon>Ranoidea</taxon>
        <taxon>Pyxicephalidae</taxon>
        <taxon>Pyxicephalinae</taxon>
        <taxon>Pyxicephalus</taxon>
    </lineage>
</organism>
<proteinExistence type="predicted"/>
<evidence type="ECO:0000313" key="2">
    <source>
        <dbReference type="EMBL" id="DBA25667.1"/>
    </source>
</evidence>
<gene>
    <name evidence="2" type="ORF">GDO54_010031</name>
</gene>
<dbReference type="AlphaFoldDB" id="A0AAV3ANU2"/>
<feature type="region of interest" description="Disordered" evidence="1">
    <location>
        <begin position="32"/>
        <end position="56"/>
    </location>
</feature>
<keyword evidence="3" id="KW-1185">Reference proteome</keyword>